<dbReference type="Proteomes" id="UP001328107">
    <property type="component" value="Unassembled WGS sequence"/>
</dbReference>
<gene>
    <name evidence="2" type="ORF">PMAYCL1PPCAC_26844</name>
</gene>
<keyword evidence="1" id="KW-1133">Transmembrane helix</keyword>
<proteinExistence type="predicted"/>
<feature type="transmembrane region" description="Helical" evidence="1">
    <location>
        <begin position="33"/>
        <end position="55"/>
    </location>
</feature>
<keyword evidence="1" id="KW-0472">Membrane</keyword>
<feature type="transmembrane region" description="Helical" evidence="1">
    <location>
        <begin position="61"/>
        <end position="83"/>
    </location>
</feature>
<keyword evidence="3" id="KW-1185">Reference proteome</keyword>
<feature type="non-terminal residue" evidence="2">
    <location>
        <position position="1"/>
    </location>
</feature>
<evidence type="ECO:0000313" key="3">
    <source>
        <dbReference type="Proteomes" id="UP001328107"/>
    </source>
</evidence>
<reference evidence="3" key="1">
    <citation type="submission" date="2022-10" db="EMBL/GenBank/DDBJ databases">
        <title>Genome assembly of Pristionchus species.</title>
        <authorList>
            <person name="Yoshida K."/>
            <person name="Sommer R.J."/>
        </authorList>
    </citation>
    <scope>NUCLEOTIDE SEQUENCE [LARGE SCALE GENOMIC DNA]</scope>
    <source>
        <strain evidence="3">RS5460</strain>
    </source>
</reference>
<evidence type="ECO:0000256" key="1">
    <source>
        <dbReference type="SAM" id="Phobius"/>
    </source>
</evidence>
<keyword evidence="1" id="KW-0812">Transmembrane</keyword>
<comment type="caution">
    <text evidence="2">The sequence shown here is derived from an EMBL/GenBank/DDBJ whole genome shotgun (WGS) entry which is preliminary data.</text>
</comment>
<dbReference type="EMBL" id="BTRK01000006">
    <property type="protein sequence ID" value="GMR56649.1"/>
    <property type="molecule type" value="Genomic_DNA"/>
</dbReference>
<dbReference type="AlphaFoldDB" id="A0AAN5D6R8"/>
<protein>
    <submittedName>
        <fullName evidence="2">Uncharacterized protein</fullName>
    </submittedName>
</protein>
<accession>A0AAN5D6R8</accession>
<name>A0AAN5D6R8_9BILA</name>
<evidence type="ECO:0000313" key="2">
    <source>
        <dbReference type="EMBL" id="GMR56649.1"/>
    </source>
</evidence>
<sequence>SLKERIERNIEMLDKLLKFVDKKTQRRWWLRDVIQLAQLVIKVTLFISASIAVFYPAENVFPIVTLALTIAQGVIEAMNKYFIKNAKPDDIKMQVVTTMSAASGKG</sequence>
<organism evidence="2 3">
    <name type="scientific">Pristionchus mayeri</name>
    <dbReference type="NCBI Taxonomy" id="1317129"/>
    <lineage>
        <taxon>Eukaryota</taxon>
        <taxon>Metazoa</taxon>
        <taxon>Ecdysozoa</taxon>
        <taxon>Nematoda</taxon>
        <taxon>Chromadorea</taxon>
        <taxon>Rhabditida</taxon>
        <taxon>Rhabditina</taxon>
        <taxon>Diplogasteromorpha</taxon>
        <taxon>Diplogasteroidea</taxon>
        <taxon>Neodiplogasteridae</taxon>
        <taxon>Pristionchus</taxon>
    </lineage>
</organism>